<keyword evidence="7" id="KW-1185">Reference proteome</keyword>
<proteinExistence type="predicted"/>
<dbReference type="InterPro" id="IPR019888">
    <property type="entry name" value="Tscrpt_reg_AsnC-like"/>
</dbReference>
<keyword evidence="3" id="KW-0804">Transcription</keyword>
<dbReference type="InterPro" id="IPR000485">
    <property type="entry name" value="AsnC-type_HTH_dom"/>
</dbReference>
<dbReference type="InterPro" id="IPR019887">
    <property type="entry name" value="Tscrpt_reg_AsnC/Lrp_C"/>
</dbReference>
<accession>A0ABV6QSL1</accession>
<name>A0ABV6QSL1_9ACTN</name>
<evidence type="ECO:0000313" key="7">
    <source>
        <dbReference type="Proteomes" id="UP001589890"/>
    </source>
</evidence>
<feature type="domain" description="HTH asnC-type" evidence="5">
    <location>
        <begin position="7"/>
        <end position="48"/>
    </location>
</feature>
<reference evidence="6 7" key="1">
    <citation type="submission" date="2024-09" db="EMBL/GenBank/DDBJ databases">
        <authorList>
            <person name="Sun Q."/>
            <person name="Mori K."/>
        </authorList>
    </citation>
    <scope>NUCLEOTIDE SEQUENCE [LARGE SCALE GENOMIC DNA]</scope>
    <source>
        <strain evidence="6 7">CGMCC 1.15906</strain>
    </source>
</reference>
<dbReference type="Pfam" id="PF13404">
    <property type="entry name" value="HTH_AsnC-type"/>
    <property type="match status" value="2"/>
</dbReference>
<dbReference type="Proteomes" id="UP001589890">
    <property type="component" value="Unassembled WGS sequence"/>
</dbReference>
<dbReference type="EMBL" id="JBHLTC010000035">
    <property type="protein sequence ID" value="MFC0627630.1"/>
    <property type="molecule type" value="Genomic_DNA"/>
</dbReference>
<evidence type="ECO:0000256" key="2">
    <source>
        <dbReference type="ARBA" id="ARBA00023125"/>
    </source>
</evidence>
<dbReference type="PANTHER" id="PTHR30154:SF34">
    <property type="entry name" value="TRANSCRIPTIONAL REGULATOR AZLB"/>
    <property type="match status" value="1"/>
</dbReference>
<evidence type="ECO:0000259" key="4">
    <source>
        <dbReference type="Pfam" id="PF01037"/>
    </source>
</evidence>
<evidence type="ECO:0000256" key="3">
    <source>
        <dbReference type="ARBA" id="ARBA00023163"/>
    </source>
</evidence>
<dbReference type="Pfam" id="PF01037">
    <property type="entry name" value="AsnC_trans_reg"/>
    <property type="match status" value="1"/>
</dbReference>
<gene>
    <name evidence="6" type="ORF">ACFFGN_26390</name>
</gene>
<evidence type="ECO:0000313" key="6">
    <source>
        <dbReference type="EMBL" id="MFC0627630.1"/>
    </source>
</evidence>
<dbReference type="RefSeq" id="WP_380052614.1">
    <property type="nucleotide sequence ID" value="NZ_JBHLTC010000035.1"/>
</dbReference>
<evidence type="ECO:0000259" key="5">
    <source>
        <dbReference type="Pfam" id="PF13404"/>
    </source>
</evidence>
<dbReference type="InterPro" id="IPR011008">
    <property type="entry name" value="Dimeric_a/b-barrel"/>
</dbReference>
<comment type="caution">
    <text evidence="6">The sequence shown here is derived from an EMBL/GenBank/DDBJ whole genome shotgun (WGS) entry which is preliminary data.</text>
</comment>
<dbReference type="Gene3D" id="3.30.70.920">
    <property type="match status" value="1"/>
</dbReference>
<dbReference type="Gene3D" id="1.10.10.10">
    <property type="entry name" value="Winged helix-like DNA-binding domain superfamily/Winged helix DNA-binding domain"/>
    <property type="match status" value="2"/>
</dbReference>
<evidence type="ECO:0000256" key="1">
    <source>
        <dbReference type="ARBA" id="ARBA00023015"/>
    </source>
</evidence>
<feature type="domain" description="HTH asnC-type" evidence="5">
    <location>
        <begin position="172"/>
        <end position="210"/>
    </location>
</feature>
<keyword evidence="2" id="KW-0238">DNA-binding</keyword>
<dbReference type="SMART" id="SM00344">
    <property type="entry name" value="HTH_ASNC"/>
    <property type="match status" value="1"/>
</dbReference>
<organism evidence="6 7">
    <name type="scientific">Kribbella deserti</name>
    <dbReference type="NCBI Taxonomy" id="1926257"/>
    <lineage>
        <taxon>Bacteria</taxon>
        <taxon>Bacillati</taxon>
        <taxon>Actinomycetota</taxon>
        <taxon>Actinomycetes</taxon>
        <taxon>Propionibacteriales</taxon>
        <taxon>Kribbellaceae</taxon>
        <taxon>Kribbella</taxon>
    </lineage>
</organism>
<dbReference type="PANTHER" id="PTHR30154">
    <property type="entry name" value="LEUCINE-RESPONSIVE REGULATORY PROTEIN"/>
    <property type="match status" value="1"/>
</dbReference>
<keyword evidence="1" id="KW-0805">Transcription regulation</keyword>
<dbReference type="SUPFAM" id="SSF46785">
    <property type="entry name" value="Winged helix' DNA-binding domain"/>
    <property type="match status" value="1"/>
</dbReference>
<dbReference type="SUPFAM" id="SSF54909">
    <property type="entry name" value="Dimeric alpha+beta barrel"/>
    <property type="match status" value="1"/>
</dbReference>
<dbReference type="InterPro" id="IPR036388">
    <property type="entry name" value="WH-like_DNA-bd_sf"/>
</dbReference>
<sequence length="317" mass="34353">MSRNRPLDALDRGLVQALRIDARAPFSRVAAVLGTSTQTLTRRYARLRAEAGLHVLGLPYPQGEACLIRLTTAGRATELAETLAERPGTAWVQIASGGTEINALVYTTPPEFVLGDLPASTEVTAVSAHYLLRTYLGGPNAWRASTRVLTEDQERQLRPPPVRPRYVVLGEADRRLFDVLLEDGRTPYGELAVATGWSAATVAKRLTDLRTRGALFFDVEVDDAPTQALLWLSVAPAQLDEVAEALAEHEESTVVAATTGRTNLVVNLCCPDASGLHEYLSRRLAFDAIVAVETTPVLSTVKALGPVRYRSAESVDK</sequence>
<protein>
    <submittedName>
        <fullName evidence="6">Lrp/AsnC family transcriptional regulator</fullName>
    </submittedName>
</protein>
<dbReference type="PRINTS" id="PR00033">
    <property type="entry name" value="HTHASNC"/>
</dbReference>
<feature type="domain" description="Transcription regulator AsnC/Lrp ligand binding" evidence="4">
    <location>
        <begin position="231"/>
        <end position="300"/>
    </location>
</feature>
<dbReference type="InterPro" id="IPR036390">
    <property type="entry name" value="WH_DNA-bd_sf"/>
</dbReference>